<reference evidence="2" key="2">
    <citation type="journal article" date="2015" name="Data Brief">
        <title>Shoot transcriptome of the giant reed, Arundo donax.</title>
        <authorList>
            <person name="Barrero R.A."/>
            <person name="Guerrero F.D."/>
            <person name="Moolhuijzen P."/>
            <person name="Goolsby J.A."/>
            <person name="Tidwell J."/>
            <person name="Bellgard S.E."/>
            <person name="Bellgard M.I."/>
        </authorList>
    </citation>
    <scope>NUCLEOTIDE SEQUENCE</scope>
    <source>
        <tissue evidence="2">Shoot tissue taken approximately 20 cm above the soil surface</tissue>
    </source>
</reference>
<dbReference type="EMBL" id="GBRH01244516">
    <property type="protein sequence ID" value="JAD53379.1"/>
    <property type="molecule type" value="Transcribed_RNA"/>
</dbReference>
<reference evidence="2" key="1">
    <citation type="submission" date="2014-09" db="EMBL/GenBank/DDBJ databases">
        <authorList>
            <person name="Magalhaes I.L.F."/>
            <person name="Oliveira U."/>
            <person name="Santos F.R."/>
            <person name="Vidigal T.H.D.A."/>
            <person name="Brescovit A.D."/>
            <person name="Santos A.J."/>
        </authorList>
    </citation>
    <scope>NUCLEOTIDE SEQUENCE</scope>
    <source>
        <tissue evidence="2">Shoot tissue taken approximately 20 cm above the soil surface</tissue>
    </source>
</reference>
<dbReference type="AlphaFoldDB" id="A0A0A9ANR9"/>
<accession>A0A0A9ANR9</accession>
<evidence type="ECO:0000256" key="1">
    <source>
        <dbReference type="SAM" id="MobiDB-lite"/>
    </source>
</evidence>
<feature type="region of interest" description="Disordered" evidence="1">
    <location>
        <begin position="1"/>
        <end position="25"/>
    </location>
</feature>
<proteinExistence type="predicted"/>
<name>A0A0A9ANR9_ARUDO</name>
<evidence type="ECO:0000313" key="2">
    <source>
        <dbReference type="EMBL" id="JAD53379.1"/>
    </source>
</evidence>
<sequence length="65" mass="7562">MKKKTKYLSPMNEHEENSPGPLYGHPKINFGKENYAYCSLHLVQDTLHRSIVSRTREENNCSIIL</sequence>
<protein>
    <submittedName>
        <fullName evidence="2">Uncharacterized protein</fullName>
    </submittedName>
</protein>
<organism evidence="2">
    <name type="scientific">Arundo donax</name>
    <name type="common">Giant reed</name>
    <name type="synonym">Donax arundinaceus</name>
    <dbReference type="NCBI Taxonomy" id="35708"/>
    <lineage>
        <taxon>Eukaryota</taxon>
        <taxon>Viridiplantae</taxon>
        <taxon>Streptophyta</taxon>
        <taxon>Embryophyta</taxon>
        <taxon>Tracheophyta</taxon>
        <taxon>Spermatophyta</taxon>
        <taxon>Magnoliopsida</taxon>
        <taxon>Liliopsida</taxon>
        <taxon>Poales</taxon>
        <taxon>Poaceae</taxon>
        <taxon>PACMAD clade</taxon>
        <taxon>Arundinoideae</taxon>
        <taxon>Arundineae</taxon>
        <taxon>Arundo</taxon>
    </lineage>
</organism>